<keyword evidence="2" id="KW-1185">Reference proteome</keyword>
<evidence type="ECO:0000313" key="2">
    <source>
        <dbReference type="Proteomes" id="UP000675881"/>
    </source>
</evidence>
<accession>A0A7R8CK42</accession>
<dbReference type="AlphaFoldDB" id="A0A7R8CK42"/>
<dbReference type="Proteomes" id="UP000675881">
    <property type="component" value="Chromosome 14"/>
</dbReference>
<gene>
    <name evidence="1" type="ORF">LSAA_4659</name>
</gene>
<dbReference type="EMBL" id="HG994593">
    <property type="protein sequence ID" value="CAF2845075.1"/>
    <property type="molecule type" value="Genomic_DNA"/>
</dbReference>
<organism evidence="1 2">
    <name type="scientific">Lepeophtheirus salmonis</name>
    <name type="common">Salmon louse</name>
    <name type="synonym">Caligus salmonis</name>
    <dbReference type="NCBI Taxonomy" id="72036"/>
    <lineage>
        <taxon>Eukaryota</taxon>
        <taxon>Metazoa</taxon>
        <taxon>Ecdysozoa</taxon>
        <taxon>Arthropoda</taxon>
        <taxon>Crustacea</taxon>
        <taxon>Multicrustacea</taxon>
        <taxon>Hexanauplia</taxon>
        <taxon>Copepoda</taxon>
        <taxon>Siphonostomatoida</taxon>
        <taxon>Caligidae</taxon>
        <taxon>Lepeophtheirus</taxon>
    </lineage>
</organism>
<evidence type="ECO:0000313" key="1">
    <source>
        <dbReference type="EMBL" id="CAF2845075.1"/>
    </source>
</evidence>
<sequence length="143" mass="15843">MERSIHPSEQREGHLSSLYHANLETGIGYKSKKPEAKDPELSYPSGEDTTTRNKSSLPKTARSWIFTHGLATKSLKFGRGTDLDPCIPRPEDNLGRWSSATAIAKFASSVLIDHVCFWGDTSGEVCFRGIFRITSESPMVVKV</sequence>
<name>A0A7R8CK42_LEPSM</name>
<proteinExistence type="predicted"/>
<reference evidence="1" key="1">
    <citation type="submission" date="2021-02" db="EMBL/GenBank/DDBJ databases">
        <authorList>
            <person name="Bekaert M."/>
        </authorList>
    </citation>
    <scope>NUCLEOTIDE SEQUENCE</scope>
    <source>
        <strain evidence="1">IoA-00</strain>
    </source>
</reference>
<protein>
    <submittedName>
        <fullName evidence="1">(salmon louse) hypothetical protein</fullName>
    </submittedName>
</protein>